<dbReference type="EMBL" id="UYYB01099171">
    <property type="protein sequence ID" value="VDM77411.1"/>
    <property type="molecule type" value="Genomic_DNA"/>
</dbReference>
<reference evidence="1 2" key="1">
    <citation type="submission" date="2018-11" db="EMBL/GenBank/DDBJ databases">
        <authorList>
            <consortium name="Pathogen Informatics"/>
        </authorList>
    </citation>
    <scope>NUCLEOTIDE SEQUENCE [LARGE SCALE GENOMIC DNA]</scope>
</reference>
<gene>
    <name evidence="1" type="ORF">SVUK_LOCUS12409</name>
</gene>
<sequence length="210" mass="23947">MVANSVVVDQLKQLFECCSTIEELPHSFDDTLIDNLIDNIDLSVVDQLKQLFERCSTIEELPHSFDDTLIDNLIDNIDLNDVRLVDFIKSSLSSTNFESAASVIVSLLLRLYTKHCKSLRDADADQRDQLARTEVLLDQDRPARVLSDLLTLYITCYRVRDQGEWDNVVFWSVSQLSNEGLSIFVRRLIEDFLCLVEDADIVQLFLASVA</sequence>
<evidence type="ECO:0000313" key="2">
    <source>
        <dbReference type="Proteomes" id="UP000270094"/>
    </source>
</evidence>
<organism evidence="1 2">
    <name type="scientific">Strongylus vulgaris</name>
    <name type="common">Blood worm</name>
    <dbReference type="NCBI Taxonomy" id="40348"/>
    <lineage>
        <taxon>Eukaryota</taxon>
        <taxon>Metazoa</taxon>
        <taxon>Ecdysozoa</taxon>
        <taxon>Nematoda</taxon>
        <taxon>Chromadorea</taxon>
        <taxon>Rhabditida</taxon>
        <taxon>Rhabditina</taxon>
        <taxon>Rhabditomorpha</taxon>
        <taxon>Strongyloidea</taxon>
        <taxon>Strongylidae</taxon>
        <taxon>Strongylus</taxon>
    </lineage>
</organism>
<evidence type="ECO:0000313" key="1">
    <source>
        <dbReference type="EMBL" id="VDM77411.1"/>
    </source>
</evidence>
<feature type="non-terminal residue" evidence="1">
    <location>
        <position position="210"/>
    </location>
</feature>
<keyword evidence="2" id="KW-1185">Reference proteome</keyword>
<accession>A0A3P7IWP7</accession>
<dbReference type="AlphaFoldDB" id="A0A3P7IWP7"/>
<name>A0A3P7IWP7_STRVU</name>
<protein>
    <submittedName>
        <fullName evidence="1">Uncharacterized protein</fullName>
    </submittedName>
</protein>
<proteinExistence type="predicted"/>
<dbReference type="OrthoDB" id="5862704at2759"/>
<dbReference type="Proteomes" id="UP000270094">
    <property type="component" value="Unassembled WGS sequence"/>
</dbReference>